<dbReference type="InterPro" id="IPR050230">
    <property type="entry name" value="CALM/Myosin/TropC-like"/>
</dbReference>
<dbReference type="Proteomes" id="UP001642409">
    <property type="component" value="Unassembled WGS sequence"/>
</dbReference>
<reference evidence="5 6" key="1">
    <citation type="submission" date="2024-07" db="EMBL/GenBank/DDBJ databases">
        <authorList>
            <person name="Akdeniz Z."/>
        </authorList>
    </citation>
    <scope>NUCLEOTIDE SEQUENCE [LARGE SCALE GENOMIC DNA]</scope>
</reference>
<dbReference type="Pfam" id="PF13499">
    <property type="entry name" value="EF-hand_7"/>
    <property type="match status" value="1"/>
</dbReference>
<dbReference type="EMBL" id="CAXDID020000039">
    <property type="protein sequence ID" value="CAL5998942.1"/>
    <property type="molecule type" value="Genomic_DNA"/>
</dbReference>
<comment type="caution">
    <text evidence="5">The sequence shown here is derived from an EMBL/GenBank/DDBJ whole genome shotgun (WGS) entry which is preliminary data.</text>
</comment>
<feature type="domain" description="EF-hand" evidence="3">
    <location>
        <begin position="32"/>
        <end position="67"/>
    </location>
</feature>
<dbReference type="PROSITE" id="PS50222">
    <property type="entry name" value="EF_HAND_2"/>
    <property type="match status" value="2"/>
</dbReference>
<keyword evidence="2" id="KW-0106">Calcium</keyword>
<gene>
    <name evidence="4" type="ORF">HINF_LOCUS15973</name>
    <name evidence="5" type="ORF">HINF_LOCUS47730</name>
</gene>
<dbReference type="PANTHER" id="PTHR23048:SF0">
    <property type="entry name" value="CALMODULIN LIKE 3"/>
    <property type="match status" value="1"/>
</dbReference>
<dbReference type="PANTHER" id="PTHR23048">
    <property type="entry name" value="MYOSIN LIGHT CHAIN 1, 3"/>
    <property type="match status" value="1"/>
</dbReference>
<evidence type="ECO:0000259" key="3">
    <source>
        <dbReference type="PROSITE" id="PS50222"/>
    </source>
</evidence>
<keyword evidence="6" id="KW-1185">Reference proteome</keyword>
<proteinExistence type="predicted"/>
<evidence type="ECO:0000313" key="5">
    <source>
        <dbReference type="EMBL" id="CAL6057840.1"/>
    </source>
</evidence>
<keyword evidence="1" id="KW-0677">Repeat</keyword>
<dbReference type="SMART" id="SM00054">
    <property type="entry name" value="EFh"/>
    <property type="match status" value="3"/>
</dbReference>
<dbReference type="InterPro" id="IPR002048">
    <property type="entry name" value="EF_hand_dom"/>
</dbReference>
<dbReference type="SUPFAM" id="SSF47473">
    <property type="entry name" value="EF-hand"/>
    <property type="match status" value="1"/>
</dbReference>
<protein>
    <submittedName>
        <fullName evidence="5">EF_hand domain-containing protein</fullName>
    </submittedName>
</protein>
<dbReference type="CDD" id="cd00051">
    <property type="entry name" value="EFh"/>
    <property type="match status" value="1"/>
</dbReference>
<name>A0ABP1KAX9_9EUKA</name>
<organism evidence="5 6">
    <name type="scientific">Hexamita inflata</name>
    <dbReference type="NCBI Taxonomy" id="28002"/>
    <lineage>
        <taxon>Eukaryota</taxon>
        <taxon>Metamonada</taxon>
        <taxon>Diplomonadida</taxon>
        <taxon>Hexamitidae</taxon>
        <taxon>Hexamitinae</taxon>
        <taxon>Hexamita</taxon>
    </lineage>
</organism>
<sequence>MGCTSSTTIKQSELQIQPKDVNVIDHQRFHVPDKQMVHTAFRGLDKNQSGKLDQDEVIYLFKLLGKQLEKEELQYVLTLADQDIDACLDENEFFHLMYILTNSGFDEREKIVFLMTDINCSGTIDCKELGSLLKKLEINATTEKIQELVSSTADKIDGTMSYNMFMALLTKLAE</sequence>
<evidence type="ECO:0000313" key="4">
    <source>
        <dbReference type="EMBL" id="CAL5998942.1"/>
    </source>
</evidence>
<feature type="domain" description="EF-hand" evidence="3">
    <location>
        <begin position="104"/>
        <end position="139"/>
    </location>
</feature>
<evidence type="ECO:0000256" key="1">
    <source>
        <dbReference type="ARBA" id="ARBA00022737"/>
    </source>
</evidence>
<dbReference type="InterPro" id="IPR018247">
    <property type="entry name" value="EF_Hand_1_Ca_BS"/>
</dbReference>
<dbReference type="PROSITE" id="PS00018">
    <property type="entry name" value="EF_HAND_1"/>
    <property type="match status" value="2"/>
</dbReference>
<dbReference type="InterPro" id="IPR011992">
    <property type="entry name" value="EF-hand-dom_pair"/>
</dbReference>
<dbReference type="Gene3D" id="1.10.238.10">
    <property type="entry name" value="EF-hand"/>
    <property type="match status" value="2"/>
</dbReference>
<evidence type="ECO:0000313" key="6">
    <source>
        <dbReference type="Proteomes" id="UP001642409"/>
    </source>
</evidence>
<evidence type="ECO:0000256" key="2">
    <source>
        <dbReference type="ARBA" id="ARBA00022837"/>
    </source>
</evidence>
<dbReference type="EMBL" id="CAXDID020000216">
    <property type="protein sequence ID" value="CAL6057840.1"/>
    <property type="molecule type" value="Genomic_DNA"/>
</dbReference>
<accession>A0ABP1KAX9</accession>